<keyword evidence="2" id="KW-0614">Plasmid</keyword>
<keyword evidence="1" id="KW-1133">Transmembrane helix</keyword>
<gene>
    <name evidence="2" type="ORF">A0U91_15615</name>
</gene>
<proteinExistence type="predicted"/>
<name>A0A1U9LJG9_9PROT</name>
<organism evidence="2 3">
    <name type="scientific">Acetobacter persici</name>
    <dbReference type="NCBI Taxonomy" id="1076596"/>
    <lineage>
        <taxon>Bacteria</taxon>
        <taxon>Pseudomonadati</taxon>
        <taxon>Pseudomonadota</taxon>
        <taxon>Alphaproteobacteria</taxon>
        <taxon>Acetobacterales</taxon>
        <taxon>Acetobacteraceae</taxon>
        <taxon>Acetobacter</taxon>
    </lineage>
</organism>
<keyword evidence="1" id="KW-0812">Transmembrane</keyword>
<geneLocation type="plasmid" evidence="3">
    <name>pac1084_1</name>
</geneLocation>
<dbReference type="Proteomes" id="UP000189055">
    <property type="component" value="Plasmid pAC1084_1"/>
</dbReference>
<feature type="transmembrane region" description="Helical" evidence="1">
    <location>
        <begin position="141"/>
        <end position="160"/>
    </location>
</feature>
<keyword evidence="1" id="KW-0472">Membrane</keyword>
<evidence type="ECO:0000313" key="2">
    <source>
        <dbReference type="EMBL" id="AQT06440.1"/>
    </source>
</evidence>
<dbReference type="RefSeq" id="WP_077932066.1">
    <property type="nucleotide sequence ID" value="NZ_CP014688.1"/>
</dbReference>
<reference evidence="2 3" key="1">
    <citation type="submission" date="2016-03" db="EMBL/GenBank/DDBJ databases">
        <title>Acetic acid bacteria sequencing.</title>
        <authorList>
            <person name="Brandt J."/>
            <person name="Jakob F."/>
            <person name="Vogel R.F."/>
        </authorList>
    </citation>
    <scope>NUCLEOTIDE SEQUENCE [LARGE SCALE GENOMIC DNA]</scope>
    <source>
        <strain evidence="2 3">TMW2.1084</strain>
        <plasmid evidence="3">pac1084_1</plasmid>
    </source>
</reference>
<feature type="transmembrane region" description="Helical" evidence="1">
    <location>
        <begin position="102"/>
        <end position="120"/>
    </location>
</feature>
<dbReference type="KEGG" id="aper:A0U91_15615"/>
<feature type="transmembrane region" description="Helical" evidence="1">
    <location>
        <begin position="62"/>
        <end position="82"/>
    </location>
</feature>
<protein>
    <submittedName>
        <fullName evidence="2">Uncharacterized protein</fullName>
    </submittedName>
</protein>
<dbReference type="EMBL" id="CP014688">
    <property type="protein sequence ID" value="AQT06440.1"/>
    <property type="molecule type" value="Genomic_DNA"/>
</dbReference>
<sequence length="184" mass="18792">MTNNLTIRGVPVNADGRRNSLFSLFSLFAFVLAACHATMSAAKTTAVNIKIRLTQGGAGAKFAHVAGFLLFSIAFMPKSAWAVDEESFGGMANNIVQQGGPGAKAVLVLALIGGLATVWAGGKKIIAASDSQGREPFGPGIVRIAIGGLLCVLSTFTLFASHSLTNGNTTSVSMGTVTGMEGGD</sequence>
<evidence type="ECO:0000256" key="1">
    <source>
        <dbReference type="SAM" id="Phobius"/>
    </source>
</evidence>
<accession>A0A1U9LJG9</accession>
<feature type="transmembrane region" description="Helical" evidence="1">
    <location>
        <begin position="20"/>
        <end position="42"/>
    </location>
</feature>
<dbReference type="AlphaFoldDB" id="A0A1U9LJG9"/>
<evidence type="ECO:0000313" key="3">
    <source>
        <dbReference type="Proteomes" id="UP000189055"/>
    </source>
</evidence>